<organism evidence="1">
    <name type="scientific">Rhizophora mucronata</name>
    <name type="common">Asiatic mangrove</name>
    <dbReference type="NCBI Taxonomy" id="61149"/>
    <lineage>
        <taxon>Eukaryota</taxon>
        <taxon>Viridiplantae</taxon>
        <taxon>Streptophyta</taxon>
        <taxon>Embryophyta</taxon>
        <taxon>Tracheophyta</taxon>
        <taxon>Spermatophyta</taxon>
        <taxon>Magnoliopsida</taxon>
        <taxon>eudicotyledons</taxon>
        <taxon>Gunneridae</taxon>
        <taxon>Pentapetalae</taxon>
        <taxon>rosids</taxon>
        <taxon>fabids</taxon>
        <taxon>Malpighiales</taxon>
        <taxon>Rhizophoraceae</taxon>
        <taxon>Rhizophora</taxon>
    </lineage>
</organism>
<evidence type="ECO:0000313" key="1">
    <source>
        <dbReference type="EMBL" id="MBX04619.1"/>
    </source>
</evidence>
<proteinExistence type="predicted"/>
<accession>A0A2P2KFW0</accession>
<protein>
    <submittedName>
        <fullName evidence="1">Uncharacterized protein MANES_02G138600</fullName>
    </submittedName>
</protein>
<reference evidence="1" key="1">
    <citation type="submission" date="2018-02" db="EMBL/GenBank/DDBJ databases">
        <title>Rhizophora mucronata_Transcriptome.</title>
        <authorList>
            <person name="Meera S.P."/>
            <person name="Sreeshan A."/>
            <person name="Augustine A."/>
        </authorList>
    </citation>
    <scope>NUCLEOTIDE SEQUENCE</scope>
    <source>
        <tissue evidence="1">Leaf</tissue>
    </source>
</reference>
<dbReference type="EMBL" id="GGEC01024132">
    <property type="protein sequence ID" value="MBX04616.1"/>
    <property type="molecule type" value="Transcribed_RNA"/>
</dbReference>
<name>A0A2P2KFW0_RHIMU</name>
<dbReference type="EMBL" id="GGEC01024133">
    <property type="protein sequence ID" value="MBX04617.1"/>
    <property type="molecule type" value="Transcribed_RNA"/>
</dbReference>
<dbReference type="AlphaFoldDB" id="A0A2P2KFW0"/>
<dbReference type="EMBL" id="GGEC01024134">
    <property type="protein sequence ID" value="MBX04618.1"/>
    <property type="molecule type" value="Transcribed_RNA"/>
</dbReference>
<sequence>MCPSTSYALSAKPFLQKPNRAGPYDLNFGVISKLFICFTKSKAISGSSIETANLAALVKVASFGTTLSITICWKISNPLLISTPEESNLPSSVPLLVEEPAEAHK</sequence>
<dbReference type="EMBL" id="GGEC01024135">
    <property type="protein sequence ID" value="MBX04619.1"/>
    <property type="molecule type" value="Transcribed_RNA"/>
</dbReference>